<dbReference type="Proteomes" id="UP000276864">
    <property type="component" value="Unassembled WGS sequence"/>
</dbReference>
<evidence type="ECO:0000256" key="13">
    <source>
        <dbReference type="ARBA" id="ARBA00022792"/>
    </source>
</evidence>
<evidence type="ECO:0000256" key="18">
    <source>
        <dbReference type="ARBA" id="ARBA00030592"/>
    </source>
</evidence>
<dbReference type="EMBL" id="QWIM01000054">
    <property type="protein sequence ID" value="RMY40788.1"/>
    <property type="molecule type" value="Genomic_DNA"/>
</dbReference>
<evidence type="ECO:0000256" key="2">
    <source>
        <dbReference type="ARBA" id="ARBA00004273"/>
    </source>
</evidence>
<proteinExistence type="inferred from homology"/>
<accession>A0A3M7BLX9</accession>
<dbReference type="Gene3D" id="3.90.190.20">
    <property type="entry name" value="Mur ligase, C-terminal domain"/>
    <property type="match status" value="1"/>
</dbReference>
<feature type="region of interest" description="Disordered" evidence="21">
    <location>
        <begin position="1087"/>
        <end position="1114"/>
    </location>
</feature>
<evidence type="ECO:0000256" key="12">
    <source>
        <dbReference type="ARBA" id="ARBA00022741"/>
    </source>
</evidence>
<comment type="pathway">
    <text evidence="5">Cofactor biosynthesis; tetrahydrofolylpolyglutamate biosynthesis.</text>
</comment>
<dbReference type="GO" id="GO:0046872">
    <property type="term" value="F:metal ion binding"/>
    <property type="evidence" value="ECO:0007669"/>
    <property type="project" value="UniProtKB-KW"/>
</dbReference>
<keyword evidence="14" id="KW-0067">ATP-binding</keyword>
<dbReference type="PANTHER" id="PTHR11136">
    <property type="entry name" value="FOLYLPOLYGLUTAMATE SYNTHASE-RELATED"/>
    <property type="match status" value="1"/>
</dbReference>
<evidence type="ECO:0000256" key="8">
    <source>
        <dbReference type="ARBA" id="ARBA00022490"/>
    </source>
</evidence>
<sequence>MYSTAKYARDYNGAVQALNSLQSNFSIVEAIRKQGPGWNKLAIPEMISWVRRIGYEPSDFDVLNPVHIAGTKGKGSTSAFVSSILAQYLPTKRSIHAERLPSSVGLYTSPHLRFVRERIKINNQPISEPLFAKCFWEVWDKLEANPSAPGEQDARNIGGKPVYFHYLTLMALHCYMQAKVGTAVIECGIGGEHDTTNILCKPSVTGVTSLGIDHQALLGDTIDSIAWHKAGIFKEDIPAYSVPQPDVALEVLHTRAKERGTELHVIPEHPALQFITLGLQGDFQRTNASLAIAVSASHLSRLGYSGVPHPLDQTSRLPEEFIQGLEAARLGGRCDLRQDVKHSSLKWYIDGGHTLESIDMAGRWFASTGSRDAKRILIFNQQTRDASALARRLHQTLATATGDAKPFQHAIFCTNTTYANAGYKADLVSINTSKDDVDSLRVQRELAQNYDSIDPEACVHVLGTVEEAVQRARELSGNEAANVLVTGSLHLVGGVIEVLENESEVSETVLPSSKIGVACPDFLGPDHAAWEIDPTDEEENQEYYCTDCIAFIFEQAAGTEGMWQPRIGRSELDIEDFAGELNRSHPGLVLRFREHAESQGIPVDERVYCRHPGDVDSDGNYPVPRNPDDGDPNWPNHGHRFWALDLAGLMFRRQDIECDDAQFRQVATEYPNSRFSRDQSLDIFQPLDEQGTPYRACARRVANIHDLYRGGHLARRMRSIYYNEDYQPRAYQVNDEMLPLLAALRHVTIYRHNLAVDLENGRVFPMEEARVIHRILFTHQVHMLRQKFRRFARYTDDIDTGHWLALRSSPEWRQILRSVLQLRLPPQSDASDPFRHRESRHWNFRDELRQLLRQHFEVAAAETMMGSMNGRSGSQAFAIHALSQISWILDRDGFLTLPESFCLRYYLDRARQTMENLPAAEIAQLQQRTHEHQVVWDVVRHVTSAATVVEDLVDEEDDLDGRLRWDERLHWVRDLLSSIADERVRLSEQDGHTGEEALSRQLTELYQLLRSIEQSLSLIAADPEAWAGVNSDPTRYGRDQNIPLLLQLQEFYRDRDEARALQPVFHHASKLLYAMLASIGLAHSGSITPEFGSEPPASPSRESESYSDELSEAGNQPYAHRASIDSQDMEDDPVQRNNIQRTAAVLRRVHAGLEAVNTRTYFDTMAQVVLHEPTEVWRRANGREVWRDLYILFNELSQTIGIRDILPPAQNDITRWMYRRALWRGYRRYYALFRRWEHRHVLRELFPRTGVLLENLIAPGVRPEDGDSLRPWERRQEGIYGLMLEIEGFDESLVPWR</sequence>
<evidence type="ECO:0000256" key="3">
    <source>
        <dbReference type="ARBA" id="ARBA00004305"/>
    </source>
</evidence>
<evidence type="ECO:0000313" key="22">
    <source>
        <dbReference type="EMBL" id="RMY40788.1"/>
    </source>
</evidence>
<comment type="subcellular location">
    <subcellularLocation>
        <location evidence="4">Cytoplasm</location>
    </subcellularLocation>
    <subcellularLocation>
        <location evidence="2">Mitochondrion inner membrane</location>
    </subcellularLocation>
    <subcellularLocation>
        <location evidence="3">Mitochondrion matrix</location>
    </subcellularLocation>
</comment>
<organism evidence="22 23">
    <name type="scientific">Hortaea werneckii</name>
    <name type="common">Black yeast</name>
    <name type="synonym">Cladosporium werneckii</name>
    <dbReference type="NCBI Taxonomy" id="91943"/>
    <lineage>
        <taxon>Eukaryota</taxon>
        <taxon>Fungi</taxon>
        <taxon>Dikarya</taxon>
        <taxon>Ascomycota</taxon>
        <taxon>Pezizomycotina</taxon>
        <taxon>Dothideomycetes</taxon>
        <taxon>Dothideomycetidae</taxon>
        <taxon>Mycosphaerellales</taxon>
        <taxon>Teratosphaeriaceae</taxon>
        <taxon>Hortaea</taxon>
    </lineage>
</organism>
<dbReference type="GO" id="GO:0005524">
    <property type="term" value="F:ATP binding"/>
    <property type="evidence" value="ECO:0007669"/>
    <property type="project" value="UniProtKB-KW"/>
</dbReference>
<dbReference type="SUPFAM" id="SSF53623">
    <property type="entry name" value="MurD-like peptide ligases, catalytic domain"/>
    <property type="match status" value="1"/>
</dbReference>
<dbReference type="PROSITE" id="PS01012">
    <property type="entry name" value="FOLYLPOLYGLU_SYNT_2"/>
    <property type="match status" value="1"/>
</dbReference>
<keyword evidence="8" id="KW-0963">Cytoplasm</keyword>
<dbReference type="InterPro" id="IPR036565">
    <property type="entry name" value="Mur-like_cat_sf"/>
</dbReference>
<keyword evidence="9" id="KW-0554">One-carbon metabolism</keyword>
<gene>
    <name evidence="22" type="ORF">D0866_01041</name>
</gene>
<comment type="catalytic activity">
    <reaction evidence="20">
        <text>(6S)-5,6,7,8-tetrahydrofolyl-(gamma-L-Glu)(n) + L-glutamate + ATP = (6S)-5,6,7,8-tetrahydrofolyl-(gamma-L-Glu)(n+1) + ADP + phosphate + H(+)</text>
        <dbReference type="Rhea" id="RHEA:10580"/>
        <dbReference type="Rhea" id="RHEA-COMP:14738"/>
        <dbReference type="Rhea" id="RHEA-COMP:14740"/>
        <dbReference type="ChEBI" id="CHEBI:15378"/>
        <dbReference type="ChEBI" id="CHEBI:29985"/>
        <dbReference type="ChEBI" id="CHEBI:30616"/>
        <dbReference type="ChEBI" id="CHEBI:43474"/>
        <dbReference type="ChEBI" id="CHEBI:141005"/>
        <dbReference type="ChEBI" id="CHEBI:456216"/>
        <dbReference type="EC" id="6.3.2.17"/>
    </reaction>
</comment>
<evidence type="ECO:0000256" key="4">
    <source>
        <dbReference type="ARBA" id="ARBA00004496"/>
    </source>
</evidence>
<evidence type="ECO:0000256" key="1">
    <source>
        <dbReference type="ARBA" id="ARBA00001944"/>
    </source>
</evidence>
<comment type="caution">
    <text evidence="22">The sequence shown here is derived from an EMBL/GenBank/DDBJ whole genome shotgun (WGS) entry which is preliminary data.</text>
</comment>
<dbReference type="VEuPathDB" id="FungiDB:BTJ68_03634"/>
<evidence type="ECO:0000256" key="10">
    <source>
        <dbReference type="ARBA" id="ARBA00022598"/>
    </source>
</evidence>
<evidence type="ECO:0000256" key="21">
    <source>
        <dbReference type="SAM" id="MobiDB-lite"/>
    </source>
</evidence>
<comment type="cofactor">
    <cofactor evidence="1">
        <name>a monovalent cation</name>
        <dbReference type="ChEBI" id="CHEBI:60242"/>
    </cofactor>
</comment>
<evidence type="ECO:0000256" key="19">
    <source>
        <dbReference type="ARBA" id="ARBA00030876"/>
    </source>
</evidence>
<evidence type="ECO:0000256" key="17">
    <source>
        <dbReference type="ARBA" id="ARBA00023136"/>
    </source>
</evidence>
<protein>
    <recommendedName>
        <fullName evidence="7">tetrahydrofolate synthase</fullName>
        <ecNumber evidence="7">6.3.2.17</ecNumber>
    </recommendedName>
    <alternativeName>
        <fullName evidence="19">Folylpoly-gamma-glutamate synthetase</fullName>
    </alternativeName>
    <alternativeName>
        <fullName evidence="18">Tetrahydrofolylpolyglutamate synthase</fullName>
    </alternativeName>
</protein>
<dbReference type="InterPro" id="IPR036615">
    <property type="entry name" value="Mur_ligase_C_dom_sf"/>
</dbReference>
<keyword evidence="12" id="KW-0547">Nucleotide-binding</keyword>
<evidence type="ECO:0000256" key="20">
    <source>
        <dbReference type="ARBA" id="ARBA00047493"/>
    </source>
</evidence>
<keyword evidence="10" id="KW-0436">Ligase</keyword>
<evidence type="ECO:0000256" key="11">
    <source>
        <dbReference type="ARBA" id="ARBA00022723"/>
    </source>
</evidence>
<dbReference type="UniPathway" id="UPA00850"/>
<dbReference type="NCBIfam" id="TIGR01499">
    <property type="entry name" value="folC"/>
    <property type="match status" value="1"/>
</dbReference>
<keyword evidence="16" id="KW-0496">Mitochondrion</keyword>
<dbReference type="GO" id="GO:0006730">
    <property type="term" value="P:one-carbon metabolic process"/>
    <property type="evidence" value="ECO:0007669"/>
    <property type="project" value="UniProtKB-KW"/>
</dbReference>
<dbReference type="VEuPathDB" id="FungiDB:BTJ68_05581"/>
<evidence type="ECO:0000256" key="7">
    <source>
        <dbReference type="ARBA" id="ARBA00013025"/>
    </source>
</evidence>
<dbReference type="FunFam" id="3.40.1190.10:FF:000009">
    <property type="entry name" value="Folylpolyglutamate synthase"/>
    <property type="match status" value="1"/>
</dbReference>
<keyword evidence="11" id="KW-0479">Metal-binding</keyword>
<evidence type="ECO:0000256" key="9">
    <source>
        <dbReference type="ARBA" id="ARBA00022563"/>
    </source>
</evidence>
<dbReference type="Gene3D" id="3.40.1190.10">
    <property type="entry name" value="Mur-like, catalytic domain"/>
    <property type="match status" value="1"/>
</dbReference>
<keyword evidence="17" id="KW-0472">Membrane</keyword>
<dbReference type="GO" id="GO:0005743">
    <property type="term" value="C:mitochondrial inner membrane"/>
    <property type="evidence" value="ECO:0007669"/>
    <property type="project" value="UniProtKB-SubCell"/>
</dbReference>
<evidence type="ECO:0000256" key="16">
    <source>
        <dbReference type="ARBA" id="ARBA00023128"/>
    </source>
</evidence>
<evidence type="ECO:0000256" key="6">
    <source>
        <dbReference type="ARBA" id="ARBA00008276"/>
    </source>
</evidence>
<reference evidence="22 23" key="1">
    <citation type="journal article" date="2018" name="BMC Genomics">
        <title>Genomic evidence for intraspecific hybridization in a clonal and extremely halotolerant yeast.</title>
        <authorList>
            <person name="Gostincar C."/>
            <person name="Stajich J.E."/>
            <person name="Zupancic J."/>
            <person name="Zalar P."/>
            <person name="Gunde-Cimerman N."/>
        </authorList>
    </citation>
    <scope>NUCLEOTIDE SEQUENCE [LARGE SCALE GENOMIC DNA]</scope>
    <source>
        <strain evidence="22 23">EXF-6651</strain>
    </source>
</reference>
<name>A0A3M7BLX9_HORWE</name>
<dbReference type="GO" id="GO:0005829">
    <property type="term" value="C:cytosol"/>
    <property type="evidence" value="ECO:0007669"/>
    <property type="project" value="TreeGrafter"/>
</dbReference>
<dbReference type="InterPro" id="IPR001645">
    <property type="entry name" value="Folylpolyglutamate_synth"/>
</dbReference>
<dbReference type="PANTHER" id="PTHR11136:SF5">
    <property type="entry name" value="FOLYLPOLYGLUTAMATE SYNTHASE, MITOCHONDRIAL"/>
    <property type="match status" value="1"/>
</dbReference>
<comment type="similarity">
    <text evidence="6">Belongs to the folylpolyglutamate synthase family.</text>
</comment>
<evidence type="ECO:0000256" key="15">
    <source>
        <dbReference type="ARBA" id="ARBA00022842"/>
    </source>
</evidence>
<evidence type="ECO:0000256" key="14">
    <source>
        <dbReference type="ARBA" id="ARBA00022840"/>
    </source>
</evidence>
<keyword evidence="15" id="KW-0460">Magnesium</keyword>
<keyword evidence="13" id="KW-0999">Mitochondrion inner membrane</keyword>
<evidence type="ECO:0000256" key="5">
    <source>
        <dbReference type="ARBA" id="ARBA00005150"/>
    </source>
</evidence>
<dbReference type="SUPFAM" id="SSF53244">
    <property type="entry name" value="MurD-like peptide ligases, peptide-binding domain"/>
    <property type="match status" value="1"/>
</dbReference>
<dbReference type="GO" id="GO:0005759">
    <property type="term" value="C:mitochondrial matrix"/>
    <property type="evidence" value="ECO:0007669"/>
    <property type="project" value="UniProtKB-SubCell"/>
</dbReference>
<dbReference type="InterPro" id="IPR018109">
    <property type="entry name" value="Folylpolyglutamate_synth_CS"/>
</dbReference>
<dbReference type="EC" id="6.3.2.17" evidence="7"/>
<evidence type="ECO:0000313" key="23">
    <source>
        <dbReference type="Proteomes" id="UP000276864"/>
    </source>
</evidence>
<dbReference type="GO" id="GO:0004326">
    <property type="term" value="F:tetrahydrofolylpolyglutamate synthase activity"/>
    <property type="evidence" value="ECO:0007669"/>
    <property type="project" value="UniProtKB-EC"/>
</dbReference>